<dbReference type="EMBL" id="KN823059">
    <property type="protein sequence ID" value="KIO24526.1"/>
    <property type="molecule type" value="Genomic_DNA"/>
</dbReference>
<gene>
    <name evidence="1" type="ORF">M407DRAFT_244395</name>
</gene>
<dbReference type="Proteomes" id="UP000054248">
    <property type="component" value="Unassembled WGS sequence"/>
</dbReference>
<protein>
    <submittedName>
        <fullName evidence="1">Uncharacterized protein</fullName>
    </submittedName>
</protein>
<evidence type="ECO:0000313" key="1">
    <source>
        <dbReference type="EMBL" id="KIO24526.1"/>
    </source>
</evidence>
<proteinExistence type="predicted"/>
<reference evidence="2" key="2">
    <citation type="submission" date="2015-01" db="EMBL/GenBank/DDBJ databases">
        <title>Evolutionary Origins and Diversification of the Mycorrhizal Mutualists.</title>
        <authorList>
            <consortium name="DOE Joint Genome Institute"/>
            <consortium name="Mycorrhizal Genomics Consortium"/>
            <person name="Kohler A."/>
            <person name="Kuo A."/>
            <person name="Nagy L.G."/>
            <person name="Floudas D."/>
            <person name="Copeland A."/>
            <person name="Barry K.W."/>
            <person name="Cichocki N."/>
            <person name="Veneault-Fourrey C."/>
            <person name="LaButti K."/>
            <person name="Lindquist E.A."/>
            <person name="Lipzen A."/>
            <person name="Lundell T."/>
            <person name="Morin E."/>
            <person name="Murat C."/>
            <person name="Riley R."/>
            <person name="Ohm R."/>
            <person name="Sun H."/>
            <person name="Tunlid A."/>
            <person name="Henrissat B."/>
            <person name="Grigoriev I.V."/>
            <person name="Hibbett D.S."/>
            <person name="Martin F."/>
        </authorList>
    </citation>
    <scope>NUCLEOTIDE SEQUENCE [LARGE SCALE GENOMIC DNA]</scope>
    <source>
        <strain evidence="2">MUT 4182</strain>
    </source>
</reference>
<name>A0A0C3QEX5_9AGAM</name>
<dbReference type="AlphaFoldDB" id="A0A0C3QEX5"/>
<reference evidence="1 2" key="1">
    <citation type="submission" date="2014-04" db="EMBL/GenBank/DDBJ databases">
        <authorList>
            <consortium name="DOE Joint Genome Institute"/>
            <person name="Kuo A."/>
            <person name="Girlanda M."/>
            <person name="Perotto S."/>
            <person name="Kohler A."/>
            <person name="Nagy L.G."/>
            <person name="Floudas D."/>
            <person name="Copeland A."/>
            <person name="Barry K.W."/>
            <person name="Cichocki N."/>
            <person name="Veneault-Fourrey C."/>
            <person name="LaButti K."/>
            <person name="Lindquist E.A."/>
            <person name="Lipzen A."/>
            <person name="Lundell T."/>
            <person name="Morin E."/>
            <person name="Murat C."/>
            <person name="Sun H."/>
            <person name="Tunlid A."/>
            <person name="Henrissat B."/>
            <person name="Grigoriev I.V."/>
            <person name="Hibbett D.S."/>
            <person name="Martin F."/>
            <person name="Nordberg H.P."/>
            <person name="Cantor M.N."/>
            <person name="Hua S.X."/>
        </authorList>
    </citation>
    <scope>NUCLEOTIDE SEQUENCE [LARGE SCALE GENOMIC DNA]</scope>
    <source>
        <strain evidence="1 2">MUT 4182</strain>
    </source>
</reference>
<keyword evidence="2" id="KW-1185">Reference proteome</keyword>
<sequence>MNYAEVTVQWYHESQVDEITLHPGKQQVDQTRRHVLQCSNETSVGAHRLEASTSASGTR</sequence>
<evidence type="ECO:0000313" key="2">
    <source>
        <dbReference type="Proteomes" id="UP000054248"/>
    </source>
</evidence>
<dbReference type="HOGENOM" id="CLU_2962580_0_0_1"/>
<organism evidence="1 2">
    <name type="scientific">Tulasnella calospora MUT 4182</name>
    <dbReference type="NCBI Taxonomy" id="1051891"/>
    <lineage>
        <taxon>Eukaryota</taxon>
        <taxon>Fungi</taxon>
        <taxon>Dikarya</taxon>
        <taxon>Basidiomycota</taxon>
        <taxon>Agaricomycotina</taxon>
        <taxon>Agaricomycetes</taxon>
        <taxon>Cantharellales</taxon>
        <taxon>Tulasnellaceae</taxon>
        <taxon>Tulasnella</taxon>
    </lineage>
</organism>
<accession>A0A0C3QEX5</accession>